<feature type="domain" description="BZIP" evidence="6">
    <location>
        <begin position="171"/>
        <end position="214"/>
    </location>
</feature>
<keyword evidence="3" id="KW-0157">Chromophore</keyword>
<feature type="compositionally biased region" description="Pro residues" evidence="4">
    <location>
        <begin position="104"/>
        <end position="120"/>
    </location>
</feature>
<feature type="compositionally biased region" description="Basic residues" evidence="4">
    <location>
        <begin position="130"/>
        <end position="142"/>
    </location>
</feature>
<evidence type="ECO:0000256" key="1">
    <source>
        <dbReference type="ARBA" id="ARBA00022630"/>
    </source>
</evidence>
<dbReference type="AlphaFoldDB" id="A0A9W7AZL0"/>
<evidence type="ECO:0000256" key="2">
    <source>
        <dbReference type="ARBA" id="ARBA00022643"/>
    </source>
</evidence>
<evidence type="ECO:0000256" key="4">
    <source>
        <dbReference type="SAM" id="MobiDB-lite"/>
    </source>
</evidence>
<dbReference type="SUPFAM" id="SSF55785">
    <property type="entry name" value="PYP-like sensor domain (PAS domain)"/>
    <property type="match status" value="1"/>
</dbReference>
<dbReference type="CDD" id="cd14809">
    <property type="entry name" value="bZIP_AUREO-like"/>
    <property type="match status" value="1"/>
</dbReference>
<evidence type="ECO:0000259" key="5">
    <source>
        <dbReference type="PROSITE" id="PS50112"/>
    </source>
</evidence>
<dbReference type="PROSITE" id="PS50217">
    <property type="entry name" value="BZIP"/>
    <property type="match status" value="1"/>
</dbReference>
<evidence type="ECO:0000256" key="3">
    <source>
        <dbReference type="ARBA" id="ARBA00022991"/>
    </source>
</evidence>
<dbReference type="SUPFAM" id="SSF57959">
    <property type="entry name" value="Leucine zipper domain"/>
    <property type="match status" value="1"/>
</dbReference>
<reference evidence="8" key="1">
    <citation type="journal article" date="2023" name="Commun. Biol.">
        <title>Genome analysis of Parmales, the sister group of diatoms, reveals the evolutionary specialization of diatoms from phago-mixotrophs to photoautotrophs.</title>
        <authorList>
            <person name="Ban H."/>
            <person name="Sato S."/>
            <person name="Yoshikawa S."/>
            <person name="Yamada K."/>
            <person name="Nakamura Y."/>
            <person name="Ichinomiya M."/>
            <person name="Sato N."/>
            <person name="Blanc-Mathieu R."/>
            <person name="Endo H."/>
            <person name="Kuwata A."/>
            <person name="Ogata H."/>
        </authorList>
    </citation>
    <scope>NUCLEOTIDE SEQUENCE [LARGE SCALE GENOMIC DNA]</scope>
    <source>
        <strain evidence="8">NIES 3701</strain>
    </source>
</reference>
<dbReference type="GO" id="GO:0003700">
    <property type="term" value="F:DNA-binding transcription factor activity"/>
    <property type="evidence" value="ECO:0007669"/>
    <property type="project" value="InterPro"/>
</dbReference>
<dbReference type="PANTHER" id="PTHR47429">
    <property type="entry name" value="PROTEIN TWIN LOV 1"/>
    <property type="match status" value="1"/>
</dbReference>
<evidence type="ECO:0000313" key="8">
    <source>
        <dbReference type="Proteomes" id="UP001165085"/>
    </source>
</evidence>
<keyword evidence="2" id="KW-0288">FMN</keyword>
<dbReference type="Pfam" id="PF13426">
    <property type="entry name" value="PAS_9"/>
    <property type="match status" value="1"/>
</dbReference>
<dbReference type="PANTHER" id="PTHR47429:SF2">
    <property type="entry name" value="PROTEIN TWIN LOV 1"/>
    <property type="match status" value="1"/>
</dbReference>
<keyword evidence="8" id="KW-1185">Reference proteome</keyword>
<dbReference type="PROSITE" id="PS50112">
    <property type="entry name" value="PAS"/>
    <property type="match status" value="1"/>
</dbReference>
<accession>A0A9W7AZL0</accession>
<comment type="caution">
    <text evidence="7">The sequence shown here is derived from an EMBL/GenBank/DDBJ whole genome shotgun (WGS) entry which is preliminary data.</text>
</comment>
<name>A0A9W7AZL0_9STRA</name>
<dbReference type="Proteomes" id="UP001165085">
    <property type="component" value="Unassembled WGS sequence"/>
</dbReference>
<dbReference type="CDD" id="cd00130">
    <property type="entry name" value="PAS"/>
    <property type="match status" value="1"/>
</dbReference>
<dbReference type="NCBIfam" id="TIGR00229">
    <property type="entry name" value="sensory_box"/>
    <property type="match status" value="1"/>
</dbReference>
<evidence type="ECO:0008006" key="9">
    <source>
        <dbReference type="Google" id="ProtNLM"/>
    </source>
</evidence>
<dbReference type="InterPro" id="IPR035965">
    <property type="entry name" value="PAS-like_dom_sf"/>
</dbReference>
<dbReference type="EMBL" id="BRXY01000214">
    <property type="protein sequence ID" value="GMH77888.1"/>
    <property type="molecule type" value="Genomic_DNA"/>
</dbReference>
<keyword evidence="1" id="KW-0285">Flavoprotein</keyword>
<evidence type="ECO:0000259" key="6">
    <source>
        <dbReference type="PROSITE" id="PS50217"/>
    </source>
</evidence>
<feature type="compositionally biased region" description="Polar residues" evidence="4">
    <location>
        <begin position="11"/>
        <end position="23"/>
    </location>
</feature>
<evidence type="ECO:0000313" key="7">
    <source>
        <dbReference type="EMBL" id="GMH77888.1"/>
    </source>
</evidence>
<feature type="region of interest" description="Disordered" evidence="4">
    <location>
        <begin position="64"/>
        <end position="184"/>
    </location>
</feature>
<dbReference type="InterPro" id="IPR000014">
    <property type="entry name" value="PAS"/>
</dbReference>
<gene>
    <name evidence="7" type="ORF">TrST_g12470</name>
</gene>
<dbReference type="SMART" id="SM00338">
    <property type="entry name" value="BRLZ"/>
    <property type="match status" value="1"/>
</dbReference>
<sequence length="408" mass="44445">MSTRVKKLAMQTFSSKSSSANAHNQKEESLDFDLLAEYLMDDGSDLKLQPASAFDMGMGIFGDNDLQVPDKQPASSEASSEDGQLFAPSNNALLENFDTFGGPMDPPAIPPPIQPPPAAPPQIQTTSSRSRSRSTAAKKRKASQQSASQPATTTTSSSSSSSSSRPKSKSQAQIDRRRERNRILARRTRLRKKFFFESLQKDVSDLQAQNERLRGIIRARLPKALSSQILTSCAAKLPDIVAENPEMNPNVTSEDKSLVRSLRTSQQCFCISDPSLPDNPIVYASGGFCDLTGYALSEILGRNCRFLQGPGTSLKKVEKLRQAISRGEDCTVCLLNYKSDGTPFYNQLFVAALKDASNSIVNYVGVQSEVSLPPPDDEEHETAKLIKATEDEKVASSVGADDFDSFLS</sequence>
<organism evidence="7 8">
    <name type="scientific">Triparma strigata</name>
    <dbReference type="NCBI Taxonomy" id="1606541"/>
    <lineage>
        <taxon>Eukaryota</taxon>
        <taxon>Sar</taxon>
        <taxon>Stramenopiles</taxon>
        <taxon>Ochrophyta</taxon>
        <taxon>Bolidophyceae</taxon>
        <taxon>Parmales</taxon>
        <taxon>Triparmaceae</taxon>
        <taxon>Triparma</taxon>
    </lineage>
</organism>
<dbReference type="InterPro" id="IPR004827">
    <property type="entry name" value="bZIP"/>
</dbReference>
<dbReference type="Pfam" id="PF07716">
    <property type="entry name" value="bZIP_2"/>
    <property type="match status" value="1"/>
</dbReference>
<feature type="region of interest" description="Disordered" evidence="4">
    <location>
        <begin position="1"/>
        <end position="27"/>
    </location>
</feature>
<dbReference type="GO" id="GO:0005634">
    <property type="term" value="C:nucleus"/>
    <property type="evidence" value="ECO:0007669"/>
    <property type="project" value="TreeGrafter"/>
</dbReference>
<proteinExistence type="predicted"/>
<protein>
    <recommendedName>
        <fullName evidence="9">LOV domain-containing protein</fullName>
    </recommendedName>
</protein>
<feature type="compositionally biased region" description="Low complexity" evidence="4">
    <location>
        <begin position="143"/>
        <end position="171"/>
    </location>
</feature>
<dbReference type="InterPro" id="IPR046347">
    <property type="entry name" value="bZIP_sf"/>
</dbReference>
<dbReference type="Gene3D" id="1.20.5.170">
    <property type="match status" value="1"/>
</dbReference>
<feature type="compositionally biased region" description="Polar residues" evidence="4">
    <location>
        <begin position="73"/>
        <end position="93"/>
    </location>
</feature>
<dbReference type="OrthoDB" id="447251at2759"/>
<feature type="domain" description="PAS" evidence="5">
    <location>
        <begin position="278"/>
        <end position="327"/>
    </location>
</feature>
<dbReference type="Gene3D" id="3.30.450.20">
    <property type="entry name" value="PAS domain"/>
    <property type="match status" value="1"/>
</dbReference>